<dbReference type="GO" id="GO:0004930">
    <property type="term" value="F:G protein-coupled receptor activity"/>
    <property type="evidence" value="ECO:0007669"/>
    <property type="project" value="InterPro"/>
</dbReference>
<evidence type="ECO:0000256" key="3">
    <source>
        <dbReference type="ARBA" id="ARBA00022989"/>
    </source>
</evidence>
<dbReference type="PANTHER" id="PTHR46641:SF18">
    <property type="entry name" value="G-PROTEIN COUPLED RECEPTORS FAMILY 1 PROFILE DOMAIN-CONTAINING PROTEIN"/>
    <property type="match status" value="1"/>
</dbReference>
<evidence type="ECO:0000313" key="8">
    <source>
        <dbReference type="Proteomes" id="UP000186922"/>
    </source>
</evidence>
<dbReference type="PROSITE" id="PS50262">
    <property type="entry name" value="G_PROTEIN_RECEP_F1_2"/>
    <property type="match status" value="1"/>
</dbReference>
<dbReference type="SUPFAM" id="SSF81321">
    <property type="entry name" value="Family A G protein-coupled receptor-like"/>
    <property type="match status" value="1"/>
</dbReference>
<evidence type="ECO:0000259" key="6">
    <source>
        <dbReference type="PROSITE" id="PS50262"/>
    </source>
</evidence>
<gene>
    <name evidence="7" type="primary">RvY_16558-1</name>
    <name evidence="7" type="synonym">RvY_16558.1</name>
    <name evidence="7" type="ORF">RvY_16558</name>
</gene>
<evidence type="ECO:0000313" key="7">
    <source>
        <dbReference type="EMBL" id="GAV06594.1"/>
    </source>
</evidence>
<feature type="domain" description="G-protein coupled receptors family 1 profile" evidence="6">
    <location>
        <begin position="46"/>
        <end position="324"/>
    </location>
</feature>
<proteinExistence type="predicted"/>
<organism evidence="7 8">
    <name type="scientific">Ramazzottius varieornatus</name>
    <name type="common">Water bear</name>
    <name type="synonym">Tardigrade</name>
    <dbReference type="NCBI Taxonomy" id="947166"/>
    <lineage>
        <taxon>Eukaryota</taxon>
        <taxon>Metazoa</taxon>
        <taxon>Ecdysozoa</taxon>
        <taxon>Tardigrada</taxon>
        <taxon>Eutardigrada</taxon>
        <taxon>Parachela</taxon>
        <taxon>Hypsibioidea</taxon>
        <taxon>Ramazzottiidae</taxon>
        <taxon>Ramazzottius</taxon>
    </lineage>
</organism>
<dbReference type="Pfam" id="PF00001">
    <property type="entry name" value="7tm_1"/>
    <property type="match status" value="1"/>
</dbReference>
<feature type="transmembrane region" description="Helical" evidence="5">
    <location>
        <begin position="306"/>
        <end position="327"/>
    </location>
</feature>
<evidence type="ECO:0000256" key="4">
    <source>
        <dbReference type="ARBA" id="ARBA00023136"/>
    </source>
</evidence>
<evidence type="ECO:0000256" key="5">
    <source>
        <dbReference type="SAM" id="Phobius"/>
    </source>
</evidence>
<feature type="transmembrane region" description="Helical" evidence="5">
    <location>
        <begin position="263"/>
        <end position="286"/>
    </location>
</feature>
<dbReference type="GO" id="GO:0016020">
    <property type="term" value="C:membrane"/>
    <property type="evidence" value="ECO:0007669"/>
    <property type="project" value="UniProtKB-SubCell"/>
</dbReference>
<name>A0A1D1W590_RAMVA</name>
<evidence type="ECO:0000256" key="1">
    <source>
        <dbReference type="ARBA" id="ARBA00004370"/>
    </source>
</evidence>
<dbReference type="AlphaFoldDB" id="A0A1D1W590"/>
<keyword evidence="2 5" id="KW-0812">Transmembrane</keyword>
<keyword evidence="4 5" id="KW-0472">Membrane</keyword>
<dbReference type="OrthoDB" id="9990906at2759"/>
<dbReference type="InterPro" id="IPR017452">
    <property type="entry name" value="GPCR_Rhodpsn_7TM"/>
</dbReference>
<reference evidence="7 8" key="1">
    <citation type="journal article" date="2016" name="Nat. Commun.">
        <title>Extremotolerant tardigrade genome and improved radiotolerance of human cultured cells by tardigrade-unique protein.</title>
        <authorList>
            <person name="Hashimoto T."/>
            <person name="Horikawa D.D."/>
            <person name="Saito Y."/>
            <person name="Kuwahara H."/>
            <person name="Kozuka-Hata H."/>
            <person name="Shin-I T."/>
            <person name="Minakuchi Y."/>
            <person name="Ohishi K."/>
            <person name="Motoyama A."/>
            <person name="Aizu T."/>
            <person name="Enomoto A."/>
            <person name="Kondo K."/>
            <person name="Tanaka S."/>
            <person name="Hara Y."/>
            <person name="Koshikawa S."/>
            <person name="Sagara H."/>
            <person name="Miura T."/>
            <person name="Yokobori S."/>
            <person name="Miyagawa K."/>
            <person name="Suzuki Y."/>
            <person name="Kubo T."/>
            <person name="Oyama M."/>
            <person name="Kohara Y."/>
            <person name="Fujiyama A."/>
            <person name="Arakawa K."/>
            <person name="Katayama T."/>
            <person name="Toyoda A."/>
            <person name="Kunieda T."/>
        </authorList>
    </citation>
    <scope>NUCLEOTIDE SEQUENCE [LARGE SCALE GENOMIC DNA]</scope>
    <source>
        <strain evidence="7 8">YOKOZUNA-1</strain>
    </source>
</reference>
<dbReference type="Proteomes" id="UP000186922">
    <property type="component" value="Unassembled WGS sequence"/>
</dbReference>
<protein>
    <recommendedName>
        <fullName evidence="6">G-protein coupled receptors family 1 profile domain-containing protein</fullName>
    </recommendedName>
</protein>
<dbReference type="InterPro" id="IPR052954">
    <property type="entry name" value="GPCR-Ligand_Int"/>
</dbReference>
<dbReference type="InterPro" id="IPR000276">
    <property type="entry name" value="GPCR_Rhodpsn"/>
</dbReference>
<dbReference type="STRING" id="947166.A0A1D1W590"/>
<dbReference type="Gene3D" id="1.20.1070.10">
    <property type="entry name" value="Rhodopsin 7-helix transmembrane proteins"/>
    <property type="match status" value="1"/>
</dbReference>
<sequence length="392" mass="44159">MAVNVSYTCPFGPVIGFNQTRPLGIHQIRYFDLVTYPFLLMACTVGNVLNSVILVRDHEGANGSKNAYLLGIALADILYMWTAILSYINNYDGEIHGRPRPFIQADIARISGVGYFLQETSAVVSSWLIVGFTVKRFFAIKYPLRHLVSSSTRRSWTIISAIVLLACALTSYRIVDYYWFFTNYSARGPPPVRPAHLLQWNKLFTWTMVGIQVSTFLTILILNLSLLHVLSAQQRAQQKDLQEFTATLEREALPSPRLEKGPIILLNACVLLYLITHGPVFLYNILHILEKSCIRQMSPHFKLICMSLNNIALNMYFSSNFFVYCGADKRFRARLLSVCTGSSSSTSHRSSHCSDDVHSVRRHSRFSNRSNVRLSIALPDDLVLPAGLSTAP</sequence>
<feature type="transmembrane region" description="Helical" evidence="5">
    <location>
        <begin position="67"/>
        <end position="88"/>
    </location>
</feature>
<dbReference type="EMBL" id="BDGG01000013">
    <property type="protein sequence ID" value="GAV06594.1"/>
    <property type="molecule type" value="Genomic_DNA"/>
</dbReference>
<keyword evidence="3 5" id="KW-1133">Transmembrane helix</keyword>
<feature type="transmembrane region" description="Helical" evidence="5">
    <location>
        <begin position="155"/>
        <end position="175"/>
    </location>
</feature>
<feature type="transmembrane region" description="Helical" evidence="5">
    <location>
        <begin position="203"/>
        <end position="230"/>
    </location>
</feature>
<feature type="transmembrane region" description="Helical" evidence="5">
    <location>
        <begin position="36"/>
        <end position="55"/>
    </location>
</feature>
<keyword evidence="8" id="KW-1185">Reference proteome</keyword>
<comment type="subcellular location">
    <subcellularLocation>
        <location evidence="1">Membrane</location>
    </subcellularLocation>
</comment>
<feature type="transmembrane region" description="Helical" evidence="5">
    <location>
        <begin position="108"/>
        <end position="134"/>
    </location>
</feature>
<comment type="caution">
    <text evidence="7">The sequence shown here is derived from an EMBL/GenBank/DDBJ whole genome shotgun (WGS) entry which is preliminary data.</text>
</comment>
<evidence type="ECO:0000256" key="2">
    <source>
        <dbReference type="ARBA" id="ARBA00022692"/>
    </source>
</evidence>
<dbReference type="PANTHER" id="PTHR46641">
    <property type="entry name" value="FMRFAMIDE RECEPTOR-RELATED"/>
    <property type="match status" value="1"/>
</dbReference>
<accession>A0A1D1W590</accession>